<dbReference type="InterPro" id="IPR027417">
    <property type="entry name" value="P-loop_NTPase"/>
</dbReference>
<feature type="coiled-coil region" evidence="1">
    <location>
        <begin position="781"/>
        <end position="808"/>
    </location>
</feature>
<feature type="transmembrane region" description="Helical" evidence="2">
    <location>
        <begin position="471"/>
        <end position="489"/>
    </location>
</feature>
<feature type="transmembrane region" description="Helical" evidence="2">
    <location>
        <begin position="495"/>
        <end position="513"/>
    </location>
</feature>
<protein>
    <submittedName>
        <fullName evidence="4">AAA family ATPase</fullName>
    </submittedName>
</protein>
<gene>
    <name evidence="4" type="ORF">ACFPM4_08190</name>
</gene>
<evidence type="ECO:0000259" key="3">
    <source>
        <dbReference type="Pfam" id="PF13514"/>
    </source>
</evidence>
<evidence type="ECO:0000256" key="1">
    <source>
        <dbReference type="SAM" id="Coils"/>
    </source>
</evidence>
<dbReference type="PANTHER" id="PTHR41259:SF1">
    <property type="entry name" value="DOUBLE-STRAND BREAK REPAIR RAD50 ATPASE, PUTATIVE-RELATED"/>
    <property type="match status" value="1"/>
</dbReference>
<dbReference type="RefSeq" id="WP_382349995.1">
    <property type="nucleotide sequence ID" value="NZ_JBHSMC010000011.1"/>
</dbReference>
<organism evidence="4 5">
    <name type="scientific">Lederbergia graminis</name>
    <dbReference type="NCBI Taxonomy" id="735518"/>
    <lineage>
        <taxon>Bacteria</taxon>
        <taxon>Bacillati</taxon>
        <taxon>Bacillota</taxon>
        <taxon>Bacilli</taxon>
        <taxon>Bacillales</taxon>
        <taxon>Bacillaceae</taxon>
        <taxon>Lederbergia</taxon>
    </lineage>
</organism>
<feature type="coiled-coil region" evidence="1">
    <location>
        <begin position="630"/>
        <end position="657"/>
    </location>
</feature>
<evidence type="ECO:0000313" key="4">
    <source>
        <dbReference type="EMBL" id="MFC5464732.1"/>
    </source>
</evidence>
<dbReference type="InterPro" id="IPR038734">
    <property type="entry name" value="YhaN_AAA"/>
</dbReference>
<comment type="caution">
    <text evidence="4">The sequence shown here is derived from an EMBL/GenBank/DDBJ whole genome shotgun (WGS) entry which is preliminary data.</text>
</comment>
<feature type="coiled-coil region" evidence="1">
    <location>
        <begin position="329"/>
        <end position="446"/>
    </location>
</feature>
<sequence>MKLKSLHIYGYGKFINYKMDELSPDIQVIFGENEAGKSTIMSFIHSILFGFPSKQQSVLRYEPKTHSAYGGQITIMTREYGEVVIERVRGKSAGDVTVFLRDGVTGGEELLTQVLRGMSRTLYENVFSFNLSGLQEVQRLKNDEITRYLLATGSIGSDILLQADEAFQKELDYLFKPGGRKPRLNEQIKILREQEAELRQARQENEKYEALLIKKEQLSIEIQNLDKESSTNERNYRKMMELVEKWSLITEYEHVCEKIERLQPVTFPTDGLIRYEQLFNNRLAIFSKWKALQEKSEKTSASIIKNTESQIDDQLLKKVKKYMDEWPHYKQIQGEIEALEKSINEYIEQIERIRQDLHFSKDKDIQEINLSFDMKAQIKDKLHQLVGLETEEQQILSQIERLYKEVDIAEKKCETIEQKMLSESDFNKLQKQRVNWKNREQLIEEEKSIKRDLEIEIERNAMQEKQTKMNLMMNVIFFVLSIGLFIWGWSQREHILTIVAIIAFVYAIIAFVLGKKQKNISNVEHLQSKLAKIKNQLENEGDHINPQLIYDEQQSLRNEWKQTFQGLEEKKYNLQEWTSYKEKNKSEQEIIQTELVQIKDQLGLPIFFANSRLDDAYELLLKLFQLHSNMLHAKKERDDKKEKYDKWMEELREIALEVGITEVDKIVILHQLKGCYESEQAKKNNLIELIEKKNEIVEEKKILEVEINEYDKVIQELFDHAGVKNEEEFRSVGKRFEELERLQTRVEVLKAQIGSDMLVESENYDSEDELNDILGKIVVQMTANEKKLQDLRQQLASINHKIEQLEEGGTYTDKLHRFHQSKSNFNEQAQKWAKIMLAQTLLQKTMSNYIKDRFPKVMKTAEAYMSMLTNNQYVQISFQQNESILVRHQNGTYYAPAELSRGTSEQLYTALRFALVQVLHEDYPFPIIIDDGFVNFDKQRTDNVLQLMKTISKTSQVFLFTCHEHIKAKFDPSHCYALTESREQHVT</sequence>
<keyword evidence="5" id="KW-1185">Reference proteome</keyword>
<dbReference type="PANTHER" id="PTHR41259">
    <property type="entry name" value="DOUBLE-STRAND BREAK REPAIR RAD50 ATPASE, PUTATIVE-RELATED"/>
    <property type="match status" value="1"/>
</dbReference>
<feature type="coiled-coil region" evidence="1">
    <location>
        <begin position="686"/>
        <end position="713"/>
    </location>
</feature>
<keyword evidence="2" id="KW-0812">Transmembrane</keyword>
<keyword evidence="2" id="KW-0472">Membrane</keyword>
<feature type="coiled-coil region" evidence="1">
    <location>
        <begin position="181"/>
        <end position="235"/>
    </location>
</feature>
<dbReference type="SUPFAM" id="SSF52540">
    <property type="entry name" value="P-loop containing nucleoside triphosphate hydrolases"/>
    <property type="match status" value="1"/>
</dbReference>
<reference evidence="5" key="1">
    <citation type="journal article" date="2019" name="Int. J. Syst. Evol. Microbiol.">
        <title>The Global Catalogue of Microorganisms (GCM) 10K type strain sequencing project: providing services to taxonomists for standard genome sequencing and annotation.</title>
        <authorList>
            <consortium name="The Broad Institute Genomics Platform"/>
            <consortium name="The Broad Institute Genome Sequencing Center for Infectious Disease"/>
            <person name="Wu L."/>
            <person name="Ma J."/>
        </authorList>
    </citation>
    <scope>NUCLEOTIDE SEQUENCE [LARGE SCALE GENOMIC DNA]</scope>
    <source>
        <strain evidence="5">CGMCC 1.12237</strain>
    </source>
</reference>
<name>A0ABW0LIB4_9BACI</name>
<proteinExistence type="predicted"/>
<keyword evidence="1" id="KW-0175">Coiled coil</keyword>
<dbReference type="Gene3D" id="3.40.50.300">
    <property type="entry name" value="P-loop containing nucleotide triphosphate hydrolases"/>
    <property type="match status" value="2"/>
</dbReference>
<accession>A0ABW0LIB4</accession>
<evidence type="ECO:0000313" key="5">
    <source>
        <dbReference type="Proteomes" id="UP001596147"/>
    </source>
</evidence>
<evidence type="ECO:0000256" key="2">
    <source>
        <dbReference type="SAM" id="Phobius"/>
    </source>
</evidence>
<dbReference type="Pfam" id="PF13514">
    <property type="entry name" value="AAA_27"/>
    <property type="match status" value="1"/>
</dbReference>
<feature type="domain" description="YhaN AAA" evidence="3">
    <location>
        <begin position="1"/>
        <end position="207"/>
    </location>
</feature>
<feature type="coiled-coil region" evidence="1">
    <location>
        <begin position="516"/>
        <end position="570"/>
    </location>
</feature>
<keyword evidence="2" id="KW-1133">Transmembrane helix</keyword>
<dbReference type="EMBL" id="JBHSMC010000011">
    <property type="protein sequence ID" value="MFC5464732.1"/>
    <property type="molecule type" value="Genomic_DNA"/>
</dbReference>
<dbReference type="Proteomes" id="UP001596147">
    <property type="component" value="Unassembled WGS sequence"/>
</dbReference>